<dbReference type="EMBL" id="JBHSWE010000001">
    <property type="protein sequence ID" value="MFC6670782.1"/>
    <property type="molecule type" value="Genomic_DNA"/>
</dbReference>
<sequence length="362" mass="40760">MPLDLTQDETLKQALQAIDPRKKHPQWLVELDVFLPYVQQADLATRSSREFHQKLWEDNPITGVGMGTVDISKALSDADFRRWVAEQSLKPLPPSEEERLVYYRAFHKEIVQRLKAFSSRTPRVKIFRALAALYPRDFSTIADAPKALECHKAIYGKQRRPDMVGAQIELMARMEQVLGPCGEGYGEIAERIALPWILYEAHVYPASQEKDTETSGQKGDIQLKPLPAIQRRKGFTGLRGGVATLISAISFVGEGVSKEELMDHLRSEFPDFKESSLRTTVNVLKNEFYVIQETDGIFTSTSRGELFLETNDPQELIPPFLTRTLGVDHILKALQSGPRPSSELVALLQQVNPGWTSDFAPA</sequence>
<dbReference type="Proteomes" id="UP001596422">
    <property type="component" value="Unassembled WGS sequence"/>
</dbReference>
<evidence type="ECO:0000313" key="2">
    <source>
        <dbReference type="Proteomes" id="UP001596422"/>
    </source>
</evidence>
<dbReference type="RefSeq" id="WP_379909285.1">
    <property type="nucleotide sequence ID" value="NZ_JBHSWE010000001.1"/>
</dbReference>
<accession>A0ABW1ZZZ5</accession>
<evidence type="ECO:0008006" key="3">
    <source>
        <dbReference type="Google" id="ProtNLM"/>
    </source>
</evidence>
<protein>
    <recommendedName>
        <fullName evidence="3">Transcriptional regulator</fullName>
    </recommendedName>
</protein>
<keyword evidence="2" id="KW-1185">Reference proteome</keyword>
<gene>
    <name evidence="1" type="ORF">ACFQDL_12405</name>
</gene>
<comment type="caution">
    <text evidence="1">The sequence shown here is derived from an EMBL/GenBank/DDBJ whole genome shotgun (WGS) entry which is preliminary data.</text>
</comment>
<proteinExistence type="predicted"/>
<name>A0ABW1ZZZ5_9GAMM</name>
<reference evidence="2" key="1">
    <citation type="journal article" date="2019" name="Int. J. Syst. Evol. Microbiol.">
        <title>The Global Catalogue of Microorganisms (GCM) 10K type strain sequencing project: providing services to taxonomists for standard genome sequencing and annotation.</title>
        <authorList>
            <consortium name="The Broad Institute Genomics Platform"/>
            <consortium name="The Broad Institute Genome Sequencing Center for Infectious Disease"/>
            <person name="Wu L."/>
            <person name="Ma J."/>
        </authorList>
    </citation>
    <scope>NUCLEOTIDE SEQUENCE [LARGE SCALE GENOMIC DNA]</scope>
    <source>
        <strain evidence="2">NBRC 111756</strain>
    </source>
</reference>
<organism evidence="1 2">
    <name type="scientific">Marinobacterium aestuariivivens</name>
    <dbReference type="NCBI Taxonomy" id="1698799"/>
    <lineage>
        <taxon>Bacteria</taxon>
        <taxon>Pseudomonadati</taxon>
        <taxon>Pseudomonadota</taxon>
        <taxon>Gammaproteobacteria</taxon>
        <taxon>Oceanospirillales</taxon>
        <taxon>Oceanospirillaceae</taxon>
        <taxon>Marinobacterium</taxon>
    </lineage>
</organism>
<evidence type="ECO:0000313" key="1">
    <source>
        <dbReference type="EMBL" id="MFC6670782.1"/>
    </source>
</evidence>